<proteinExistence type="predicted"/>
<reference evidence="1" key="1">
    <citation type="journal article" date="2015" name="Nature">
        <title>Complex archaea that bridge the gap between prokaryotes and eukaryotes.</title>
        <authorList>
            <person name="Spang A."/>
            <person name="Saw J.H."/>
            <person name="Jorgensen S.L."/>
            <person name="Zaremba-Niedzwiedzka K."/>
            <person name="Martijn J."/>
            <person name="Lind A.E."/>
            <person name="van Eijk R."/>
            <person name="Schleper C."/>
            <person name="Guy L."/>
            <person name="Ettema T.J."/>
        </authorList>
    </citation>
    <scope>NUCLEOTIDE SEQUENCE</scope>
</reference>
<gene>
    <name evidence="1" type="ORF">LCGC14_0297880</name>
</gene>
<organism evidence="1">
    <name type="scientific">marine sediment metagenome</name>
    <dbReference type="NCBI Taxonomy" id="412755"/>
    <lineage>
        <taxon>unclassified sequences</taxon>
        <taxon>metagenomes</taxon>
        <taxon>ecological metagenomes</taxon>
    </lineage>
</organism>
<dbReference type="AlphaFoldDB" id="A0A0F9TW42"/>
<sequence>MQELAKEVRRAVANWPTSHAEAILCAADIIANLPEEPGGYRLTGEYGPSEGRPILDGNGKLVPEGLPYTSSHYLILEPVTPKFKAGDIVCTQNIRLRIVDKEGNLCWVDNGDVALRKDSIKGDWHKASCSEKEYYFSKFPEYAARMTARLAREVYSKDKP</sequence>
<dbReference type="EMBL" id="LAZR01000183">
    <property type="protein sequence ID" value="KKN83549.1"/>
    <property type="molecule type" value="Genomic_DNA"/>
</dbReference>
<protein>
    <submittedName>
        <fullName evidence="1">Uncharacterized protein</fullName>
    </submittedName>
</protein>
<evidence type="ECO:0000313" key="1">
    <source>
        <dbReference type="EMBL" id="KKN83549.1"/>
    </source>
</evidence>
<comment type="caution">
    <text evidence="1">The sequence shown here is derived from an EMBL/GenBank/DDBJ whole genome shotgun (WGS) entry which is preliminary data.</text>
</comment>
<name>A0A0F9TW42_9ZZZZ</name>
<accession>A0A0F9TW42</accession>